<proteinExistence type="predicted"/>
<gene>
    <name evidence="1" type="ORF">KIPB_017010</name>
</gene>
<comment type="caution">
    <text evidence="1">The sequence shown here is derived from an EMBL/GenBank/DDBJ whole genome shotgun (WGS) entry which is preliminary data.</text>
</comment>
<evidence type="ECO:0000313" key="2">
    <source>
        <dbReference type="Proteomes" id="UP000265618"/>
    </source>
</evidence>
<evidence type="ECO:0000313" key="1">
    <source>
        <dbReference type="EMBL" id="GCA65390.1"/>
    </source>
</evidence>
<dbReference type="AlphaFoldDB" id="A0A391NY02"/>
<feature type="non-terminal residue" evidence="1">
    <location>
        <position position="1"/>
    </location>
</feature>
<dbReference type="EMBL" id="BDIP01010951">
    <property type="protein sequence ID" value="GCA65390.1"/>
    <property type="molecule type" value="Genomic_DNA"/>
</dbReference>
<sequence>LPHTERQMEALADTDTYQYEVLAVLDHRYVTPR</sequence>
<protein>
    <submittedName>
        <fullName evidence="1">Uncharacterized protein</fullName>
    </submittedName>
</protein>
<reference evidence="1 2" key="1">
    <citation type="journal article" date="2018" name="PLoS ONE">
        <title>The draft genome of Kipferlia bialata reveals reductive genome evolution in fornicate parasites.</title>
        <authorList>
            <person name="Tanifuji G."/>
            <person name="Takabayashi S."/>
            <person name="Kume K."/>
            <person name="Takagi M."/>
            <person name="Nakayama T."/>
            <person name="Kamikawa R."/>
            <person name="Inagaki Y."/>
            <person name="Hashimoto T."/>
        </authorList>
    </citation>
    <scope>NUCLEOTIDE SEQUENCE [LARGE SCALE GENOMIC DNA]</scope>
    <source>
        <strain evidence="1">NY0173</strain>
    </source>
</reference>
<dbReference type="Proteomes" id="UP000265618">
    <property type="component" value="Unassembled WGS sequence"/>
</dbReference>
<keyword evidence="2" id="KW-1185">Reference proteome</keyword>
<name>A0A391NY02_9EUKA</name>
<accession>A0A391NY02</accession>
<organism evidence="1 2">
    <name type="scientific">Kipferlia bialata</name>
    <dbReference type="NCBI Taxonomy" id="797122"/>
    <lineage>
        <taxon>Eukaryota</taxon>
        <taxon>Metamonada</taxon>
        <taxon>Carpediemonas-like organisms</taxon>
        <taxon>Kipferlia</taxon>
    </lineage>
</organism>